<gene>
    <name evidence="1" type="ORF">FAJ34_04720</name>
</gene>
<dbReference type="Proteomes" id="UP000305768">
    <property type="component" value="Unassembled WGS sequence"/>
</dbReference>
<protein>
    <submittedName>
        <fullName evidence="1">Uncharacterized protein</fullName>
    </submittedName>
</protein>
<dbReference type="AlphaFoldDB" id="A0A4T2H870"/>
<sequence length="59" mass="6862">MNESSFTMLFAELDSGQCGYFFVFLAIGDSRVFLLNENQKKKLENKHGIRQNEADMVWI</sequence>
<dbReference type="EMBL" id="SSXP01000004">
    <property type="protein sequence ID" value="TII08363.1"/>
    <property type="molecule type" value="Genomic_DNA"/>
</dbReference>
<accession>A0A4T2H870</accession>
<evidence type="ECO:0000313" key="1">
    <source>
        <dbReference type="EMBL" id="TII08363.1"/>
    </source>
</evidence>
<dbReference type="RefSeq" id="WP_136628326.1">
    <property type="nucleotide sequence ID" value="NZ_POIE01000049.1"/>
</dbReference>
<comment type="caution">
    <text evidence="1">The sequence shown here is derived from an EMBL/GenBank/DDBJ whole genome shotgun (WGS) entry which is preliminary data.</text>
</comment>
<evidence type="ECO:0000313" key="2">
    <source>
        <dbReference type="Proteomes" id="UP000305768"/>
    </source>
</evidence>
<name>A0A4T2H870_STRSU</name>
<reference evidence="1 2" key="1">
    <citation type="submission" date="2019-04" db="EMBL/GenBank/DDBJ databases">
        <title>Genome analysis of Streptococcus suis strain WUSS425.</title>
        <authorList>
            <person name="Chen H."/>
            <person name="Gao X."/>
            <person name="Wu Z."/>
        </authorList>
    </citation>
    <scope>NUCLEOTIDE SEQUENCE [LARGE SCALE GENOMIC DNA]</scope>
    <source>
        <strain evidence="1 2">WUSS425</strain>
    </source>
</reference>
<proteinExistence type="predicted"/>
<organism evidence="1 2">
    <name type="scientific">Streptococcus suis</name>
    <dbReference type="NCBI Taxonomy" id="1307"/>
    <lineage>
        <taxon>Bacteria</taxon>
        <taxon>Bacillati</taxon>
        <taxon>Bacillota</taxon>
        <taxon>Bacilli</taxon>
        <taxon>Lactobacillales</taxon>
        <taxon>Streptococcaceae</taxon>
        <taxon>Streptococcus</taxon>
    </lineage>
</organism>